<protein>
    <recommendedName>
        <fullName evidence="5">FLYWCH-type domain-containing protein</fullName>
    </recommendedName>
</protein>
<keyword evidence="1" id="KW-0479">Metal-binding</keyword>
<organism evidence="6 7">
    <name type="scientific">Sinanodonta woodiana</name>
    <name type="common">Chinese pond mussel</name>
    <name type="synonym">Anodonta woodiana</name>
    <dbReference type="NCBI Taxonomy" id="1069815"/>
    <lineage>
        <taxon>Eukaryota</taxon>
        <taxon>Metazoa</taxon>
        <taxon>Spiralia</taxon>
        <taxon>Lophotrochozoa</taxon>
        <taxon>Mollusca</taxon>
        <taxon>Bivalvia</taxon>
        <taxon>Autobranchia</taxon>
        <taxon>Heteroconchia</taxon>
        <taxon>Palaeoheterodonta</taxon>
        <taxon>Unionida</taxon>
        <taxon>Unionoidea</taxon>
        <taxon>Unionidae</taxon>
        <taxon>Unioninae</taxon>
        <taxon>Sinanodonta</taxon>
    </lineage>
</organism>
<proteinExistence type="predicted"/>
<evidence type="ECO:0000256" key="3">
    <source>
        <dbReference type="ARBA" id="ARBA00022833"/>
    </source>
</evidence>
<dbReference type="Proteomes" id="UP001634394">
    <property type="component" value="Unassembled WGS sequence"/>
</dbReference>
<feature type="domain" description="FLYWCH-type" evidence="5">
    <location>
        <begin position="4"/>
        <end position="61"/>
    </location>
</feature>
<feature type="region of interest" description="Disordered" evidence="4">
    <location>
        <begin position="70"/>
        <end position="89"/>
    </location>
</feature>
<comment type="caution">
    <text evidence="6">The sequence shown here is derived from an EMBL/GenBank/DDBJ whole genome shotgun (WGS) entry which is preliminary data.</text>
</comment>
<dbReference type="EMBL" id="JBJQND010000002">
    <property type="protein sequence ID" value="KAL3885701.1"/>
    <property type="molecule type" value="Genomic_DNA"/>
</dbReference>
<keyword evidence="3" id="KW-0862">Zinc</keyword>
<evidence type="ECO:0000259" key="5">
    <source>
        <dbReference type="Pfam" id="PF04500"/>
    </source>
</evidence>
<evidence type="ECO:0000313" key="7">
    <source>
        <dbReference type="Proteomes" id="UP001634394"/>
    </source>
</evidence>
<dbReference type="InterPro" id="IPR007588">
    <property type="entry name" value="Znf_FLYWCH"/>
</dbReference>
<evidence type="ECO:0000313" key="6">
    <source>
        <dbReference type="EMBL" id="KAL3885701.1"/>
    </source>
</evidence>
<dbReference type="Pfam" id="PF04500">
    <property type="entry name" value="FLYWCH"/>
    <property type="match status" value="1"/>
</dbReference>
<dbReference type="Gene3D" id="2.20.25.240">
    <property type="match status" value="1"/>
</dbReference>
<dbReference type="AlphaFoldDB" id="A0ABD3XJC0"/>
<gene>
    <name evidence="6" type="ORF">ACJMK2_025747</name>
</gene>
<name>A0ABD3XJC0_SINWO</name>
<evidence type="ECO:0000256" key="4">
    <source>
        <dbReference type="SAM" id="MobiDB-lite"/>
    </source>
</evidence>
<keyword evidence="7" id="KW-1185">Reference proteome</keyword>
<keyword evidence="2" id="KW-0863">Zinc-finger</keyword>
<reference evidence="6 7" key="1">
    <citation type="submission" date="2024-11" db="EMBL/GenBank/DDBJ databases">
        <title>Chromosome-level genome assembly of the freshwater bivalve Anodonta woodiana.</title>
        <authorList>
            <person name="Chen X."/>
        </authorList>
    </citation>
    <scope>NUCLEOTIDE SEQUENCE [LARGE SCALE GENOMIC DNA]</scope>
    <source>
        <strain evidence="6">MN2024</strain>
        <tissue evidence="6">Gills</tissue>
    </source>
</reference>
<dbReference type="GO" id="GO:0008270">
    <property type="term" value="F:zinc ion binding"/>
    <property type="evidence" value="ECO:0007669"/>
    <property type="project" value="UniProtKB-KW"/>
</dbReference>
<evidence type="ECO:0000256" key="2">
    <source>
        <dbReference type="ARBA" id="ARBA00022771"/>
    </source>
</evidence>
<evidence type="ECO:0000256" key="1">
    <source>
        <dbReference type="ARBA" id="ARBA00022723"/>
    </source>
</evidence>
<accession>A0ABD3XJC0</accession>
<feature type="compositionally biased region" description="Basic and acidic residues" evidence="4">
    <location>
        <begin position="70"/>
        <end position="88"/>
    </location>
</feature>
<sequence>MLEFAASQKINRKLIVQGYIFTKHSENNDGKSLWRCEKRTCTARVHIKDDEIIHEVATHNHTLTHGQVEVERARSGMKRRGETTEETTRPIVKNELMNVPISAAHILPKRTTLSRDVRRHR</sequence>